<dbReference type="Proteomes" id="UP000014680">
    <property type="component" value="Unassembled WGS sequence"/>
</dbReference>
<dbReference type="GO" id="GO:0005634">
    <property type="term" value="C:nucleus"/>
    <property type="evidence" value="ECO:0007669"/>
    <property type="project" value="TreeGrafter"/>
</dbReference>
<dbReference type="NCBIfam" id="TIGR00195">
    <property type="entry name" value="exoDNase_III"/>
    <property type="match status" value="1"/>
</dbReference>
<evidence type="ECO:0000256" key="3">
    <source>
        <dbReference type="ARBA" id="ARBA00022801"/>
    </source>
</evidence>
<keyword evidence="6" id="KW-0464">Manganese</keyword>
<feature type="binding site" evidence="6">
    <location>
        <position position="363"/>
    </location>
    <ligand>
        <name>Mg(2+)</name>
        <dbReference type="ChEBI" id="CHEBI:18420"/>
        <label>1</label>
    </ligand>
</feature>
<dbReference type="EC" id="3.1.-.-" evidence="8"/>
<name>A0A0A1UF46_ENTIV</name>
<feature type="binding site" evidence="6">
    <location>
        <position position="267"/>
    </location>
    <ligand>
        <name>Mg(2+)</name>
        <dbReference type="ChEBI" id="CHEBI:18420"/>
        <label>1</label>
    </ligand>
</feature>
<feature type="compositionally biased region" description="Acidic residues" evidence="9">
    <location>
        <begin position="53"/>
        <end position="67"/>
    </location>
</feature>
<feature type="compositionally biased region" description="Basic and acidic residues" evidence="9">
    <location>
        <begin position="83"/>
        <end position="95"/>
    </location>
</feature>
<feature type="binding site" evidence="6">
    <location>
        <position position="158"/>
    </location>
    <ligand>
        <name>Mg(2+)</name>
        <dbReference type="ChEBI" id="CHEBI:18420"/>
        <label>1</label>
    </ligand>
</feature>
<dbReference type="GO" id="GO:0003906">
    <property type="term" value="F:DNA-(apurinic or apyrimidinic site) endonuclease activity"/>
    <property type="evidence" value="ECO:0007669"/>
    <property type="project" value="TreeGrafter"/>
</dbReference>
<dbReference type="NCBIfam" id="TIGR00633">
    <property type="entry name" value="xth"/>
    <property type="match status" value="1"/>
</dbReference>
<feature type="binding site" evidence="6">
    <location>
        <position position="269"/>
    </location>
    <ligand>
        <name>Mg(2+)</name>
        <dbReference type="ChEBI" id="CHEBI:18420"/>
        <label>1</label>
    </ligand>
</feature>
<dbReference type="GO" id="GO:0016829">
    <property type="term" value="F:lyase activity"/>
    <property type="evidence" value="ECO:0007669"/>
    <property type="project" value="UniProtKB-KW"/>
</dbReference>
<feature type="site" description="Interaction with DNA substrate" evidence="7">
    <location>
        <position position="364"/>
    </location>
</feature>
<dbReference type="PROSITE" id="PS51435">
    <property type="entry name" value="AP_NUCLEASE_F1_4"/>
    <property type="match status" value="1"/>
</dbReference>
<comment type="cofactor">
    <cofactor evidence="6 8">
        <name>Mg(2+)</name>
        <dbReference type="ChEBI" id="CHEBI:18420"/>
    </cofactor>
    <cofactor evidence="6 8">
        <name>Mn(2+)</name>
        <dbReference type="ChEBI" id="CHEBI:29035"/>
    </cofactor>
    <text evidence="6 8">Probably binds two magnesium or manganese ions per subunit.</text>
</comment>
<dbReference type="PANTHER" id="PTHR22748">
    <property type="entry name" value="AP ENDONUCLEASE"/>
    <property type="match status" value="1"/>
</dbReference>
<dbReference type="AlphaFoldDB" id="A0A0A1UF46"/>
<keyword evidence="8" id="KW-0234">DNA repair</keyword>
<feature type="active site" description="Proton acceptor" evidence="5">
    <location>
        <position position="364"/>
    </location>
</feature>
<evidence type="ECO:0000256" key="9">
    <source>
        <dbReference type="SAM" id="MobiDB-lite"/>
    </source>
</evidence>
<dbReference type="OMA" id="MEYLEWI"/>
<feature type="compositionally biased region" description="Basic residues" evidence="9">
    <location>
        <begin position="36"/>
        <end position="47"/>
    </location>
</feature>
<dbReference type="VEuPathDB" id="AmoebaDB:EIN_254720"/>
<dbReference type="GO" id="GO:0046872">
    <property type="term" value="F:metal ion binding"/>
    <property type="evidence" value="ECO:0007669"/>
    <property type="project" value="UniProtKB-KW"/>
</dbReference>
<evidence type="ECO:0000256" key="7">
    <source>
        <dbReference type="PIRSR" id="PIRSR604808-3"/>
    </source>
</evidence>
<dbReference type="GO" id="GO:0006284">
    <property type="term" value="P:base-excision repair"/>
    <property type="evidence" value="ECO:0007669"/>
    <property type="project" value="TreeGrafter"/>
</dbReference>
<feature type="active site" description="Proton donor/acceptor" evidence="5">
    <location>
        <position position="267"/>
    </location>
</feature>
<accession>A0A0A1UF46</accession>
<feature type="active site" evidence="5">
    <location>
        <position position="227"/>
    </location>
</feature>
<keyword evidence="3" id="KW-0378">Hydrolase</keyword>
<evidence type="ECO:0000256" key="2">
    <source>
        <dbReference type="ARBA" id="ARBA00022723"/>
    </source>
</evidence>
<keyword evidence="11" id="KW-0456">Lyase</keyword>
<evidence type="ECO:0000256" key="6">
    <source>
        <dbReference type="PIRSR" id="PIRSR604808-2"/>
    </source>
</evidence>
<dbReference type="Pfam" id="PF03372">
    <property type="entry name" value="Exo_endo_phos"/>
    <property type="match status" value="1"/>
</dbReference>
<feature type="binding site" evidence="6">
    <location>
        <position position="130"/>
    </location>
    <ligand>
        <name>Mg(2+)</name>
        <dbReference type="ChEBI" id="CHEBI:18420"/>
        <label>1</label>
    </ligand>
</feature>
<dbReference type="CDD" id="cd09087">
    <property type="entry name" value="Ape1-like_AP-endo"/>
    <property type="match status" value="1"/>
</dbReference>
<dbReference type="PANTHER" id="PTHR22748:SF6">
    <property type="entry name" value="DNA-(APURINIC OR APYRIMIDINIC SITE) ENDONUCLEASE"/>
    <property type="match status" value="1"/>
</dbReference>
<keyword evidence="2 6" id="KW-0479">Metal-binding</keyword>
<keyword evidence="4 6" id="KW-0460">Magnesium</keyword>
<keyword evidence="8" id="KW-0227">DNA damage</keyword>
<dbReference type="EMBL" id="KB206169">
    <property type="protein sequence ID" value="ELP95108.1"/>
    <property type="molecule type" value="Genomic_DNA"/>
</dbReference>
<dbReference type="Gene3D" id="3.60.10.10">
    <property type="entry name" value="Endonuclease/exonuclease/phosphatase"/>
    <property type="match status" value="1"/>
</dbReference>
<feature type="site" description="Important for catalytic activity" evidence="7">
    <location>
        <position position="338"/>
    </location>
</feature>
<evidence type="ECO:0000313" key="12">
    <source>
        <dbReference type="Proteomes" id="UP000014680"/>
    </source>
</evidence>
<gene>
    <name evidence="11" type="ORF">EIN_254720</name>
</gene>
<dbReference type="GeneID" id="14893871"/>
<dbReference type="GO" id="GO:0008311">
    <property type="term" value="F:double-stranded DNA 3'-5' DNA exonuclease activity"/>
    <property type="evidence" value="ECO:0007669"/>
    <property type="project" value="TreeGrafter"/>
</dbReference>
<dbReference type="InterPro" id="IPR005135">
    <property type="entry name" value="Endo/exonuclease/phosphatase"/>
</dbReference>
<evidence type="ECO:0000259" key="10">
    <source>
        <dbReference type="Pfam" id="PF03372"/>
    </source>
</evidence>
<dbReference type="KEGG" id="eiv:EIN_254720"/>
<dbReference type="SUPFAM" id="SSF56219">
    <property type="entry name" value="DNase I-like"/>
    <property type="match status" value="1"/>
</dbReference>
<keyword evidence="12" id="KW-1185">Reference proteome</keyword>
<proteinExistence type="inferred from homology"/>
<feature type="site" description="Transition state stabilizer" evidence="7">
    <location>
        <position position="269"/>
    </location>
</feature>
<evidence type="ECO:0000256" key="8">
    <source>
        <dbReference type="RuleBase" id="RU362131"/>
    </source>
</evidence>
<dbReference type="RefSeq" id="XP_004261879.1">
    <property type="nucleotide sequence ID" value="XM_004261831.1"/>
</dbReference>
<feature type="binding site" evidence="6">
    <location>
        <position position="364"/>
    </location>
    <ligand>
        <name>Mg(2+)</name>
        <dbReference type="ChEBI" id="CHEBI:18420"/>
        <label>1</label>
    </ligand>
</feature>
<dbReference type="GO" id="GO:0008081">
    <property type="term" value="F:phosphoric diester hydrolase activity"/>
    <property type="evidence" value="ECO:0007669"/>
    <property type="project" value="TreeGrafter"/>
</dbReference>
<evidence type="ECO:0000313" key="11">
    <source>
        <dbReference type="EMBL" id="ELP95108.1"/>
    </source>
</evidence>
<reference evidence="11 12" key="1">
    <citation type="submission" date="2012-10" db="EMBL/GenBank/DDBJ databases">
        <authorList>
            <person name="Zafar N."/>
            <person name="Inman J."/>
            <person name="Hall N."/>
            <person name="Lorenzi H."/>
            <person name="Caler E."/>
        </authorList>
    </citation>
    <scope>NUCLEOTIDE SEQUENCE [LARGE SCALE GENOMIC DNA]</scope>
    <source>
        <strain evidence="11 12">IP1</strain>
    </source>
</reference>
<sequence>MKRTMRTRKQTKEEDEAKDEKEKKMEEEEEEEKPKKTPKKTRKTTKSAKKEVEPEEEKEEKSEESDEEKDKKGKTTTKAPKKSLKEDQLYDKEKDNDEYWENAHYTDYTADFKESEPKLESGEMKIVTFNVAGWKAAMGKGLEKYIKKEDPDIICFQETKLQDGVVPTVSGYNSYFSASTAKKGYAGTAILTKEKPITVTMKLDGKLNEHGRIITAEYEKFYLVNTYVMNSGVKLENLKKRVDTWDVSMKKHLIDLSKKKKVIWCGDLNVALRWIDVAKPATRLRCAGFTKEERESASQLLEEVGLVDSFQVKHPKEKNFYTFFSFRDKAKVSGWRLDYFDVSKELVDDITQIYRRKEVNISDHVPLVIHIKK</sequence>
<comment type="similarity">
    <text evidence="1 8">Belongs to the DNA repair enzymes AP/ExoA family.</text>
</comment>
<evidence type="ECO:0000256" key="1">
    <source>
        <dbReference type="ARBA" id="ARBA00007092"/>
    </source>
</evidence>
<feature type="region of interest" description="Disordered" evidence="9">
    <location>
        <begin position="1"/>
        <end position="95"/>
    </location>
</feature>
<organism evidence="11 12">
    <name type="scientific">Entamoeba invadens IP1</name>
    <dbReference type="NCBI Taxonomy" id="370355"/>
    <lineage>
        <taxon>Eukaryota</taxon>
        <taxon>Amoebozoa</taxon>
        <taxon>Evosea</taxon>
        <taxon>Archamoebae</taxon>
        <taxon>Mastigamoebida</taxon>
        <taxon>Entamoebidae</taxon>
        <taxon>Entamoeba</taxon>
    </lineage>
</organism>
<protein>
    <recommendedName>
        <fullName evidence="8">DNA-(apurinic or apyrimidinic site) endonuclease</fullName>
        <ecNumber evidence="8">3.1.-.-</ecNumber>
    </recommendedName>
</protein>
<evidence type="ECO:0000256" key="5">
    <source>
        <dbReference type="PIRSR" id="PIRSR604808-1"/>
    </source>
</evidence>
<dbReference type="InterPro" id="IPR004808">
    <property type="entry name" value="AP_endonuc_1"/>
</dbReference>
<evidence type="ECO:0000256" key="4">
    <source>
        <dbReference type="ARBA" id="ARBA00022842"/>
    </source>
</evidence>
<feature type="domain" description="Endonuclease/exonuclease/phosphatase" evidence="10">
    <location>
        <begin position="127"/>
        <end position="364"/>
    </location>
</feature>
<dbReference type="OrthoDB" id="498125at2759"/>
<dbReference type="InterPro" id="IPR036691">
    <property type="entry name" value="Endo/exonu/phosph_ase_sf"/>
</dbReference>